<accession>A0ABW1QT19</accession>
<keyword evidence="1" id="KW-0472">Membrane</keyword>
<feature type="transmembrane region" description="Helical" evidence="1">
    <location>
        <begin position="179"/>
        <end position="197"/>
    </location>
</feature>
<protein>
    <recommendedName>
        <fullName evidence="4">Integral membrane protein</fullName>
    </recommendedName>
</protein>
<gene>
    <name evidence="2" type="ORF">ACFPWU_03000</name>
</gene>
<evidence type="ECO:0000313" key="3">
    <source>
        <dbReference type="Proteomes" id="UP001596098"/>
    </source>
</evidence>
<name>A0ABW1QT19_9ACTN</name>
<organism evidence="2 3">
    <name type="scientific">Nocardioides yefusunii</name>
    <dbReference type="NCBI Taxonomy" id="2500546"/>
    <lineage>
        <taxon>Bacteria</taxon>
        <taxon>Bacillati</taxon>
        <taxon>Actinomycetota</taxon>
        <taxon>Actinomycetes</taxon>
        <taxon>Propionibacteriales</taxon>
        <taxon>Nocardioidaceae</taxon>
        <taxon>Nocardioides</taxon>
    </lineage>
</organism>
<dbReference type="Proteomes" id="UP001596098">
    <property type="component" value="Unassembled WGS sequence"/>
</dbReference>
<evidence type="ECO:0000256" key="1">
    <source>
        <dbReference type="SAM" id="Phobius"/>
    </source>
</evidence>
<feature type="transmembrane region" description="Helical" evidence="1">
    <location>
        <begin position="204"/>
        <end position="225"/>
    </location>
</feature>
<evidence type="ECO:0008006" key="4">
    <source>
        <dbReference type="Google" id="ProtNLM"/>
    </source>
</evidence>
<keyword evidence="1" id="KW-0812">Transmembrane</keyword>
<sequence length="288" mass="30279">MGAMRSVVSAVLVLLGLLLVAVSAPATWAREHLLDTDEWTRTVSPLIAQPPVQDVVSTALVDGVDPDRRLPDVARALLDRATDAAVATDTFASAWDSAVRISHEHLVETIREDGKGIDTSQGVVAIELAPLWEALLPRLDEAGIPGLDRLPSPEGTVVLDDSEKTARVLDLAGEVDAKAWPVAVVAVVALLLGVLFARRRGRTLVLVGIGLVLVAVVEWAAWTLLKDQWIDGGGDPAGEVLLVALTDSVESWLLPVGVTGVVVLLVGAVASALGRAARGRAEQEAALR</sequence>
<evidence type="ECO:0000313" key="2">
    <source>
        <dbReference type="EMBL" id="MFC6152632.1"/>
    </source>
</evidence>
<keyword evidence="1" id="KW-1133">Transmembrane helix</keyword>
<feature type="transmembrane region" description="Helical" evidence="1">
    <location>
        <begin position="252"/>
        <end position="273"/>
    </location>
</feature>
<comment type="caution">
    <text evidence="2">The sequence shown here is derived from an EMBL/GenBank/DDBJ whole genome shotgun (WGS) entry which is preliminary data.</text>
</comment>
<keyword evidence="3" id="KW-1185">Reference proteome</keyword>
<reference evidence="3" key="1">
    <citation type="journal article" date="2019" name="Int. J. Syst. Evol. Microbiol.">
        <title>The Global Catalogue of Microorganisms (GCM) 10K type strain sequencing project: providing services to taxonomists for standard genome sequencing and annotation.</title>
        <authorList>
            <consortium name="The Broad Institute Genomics Platform"/>
            <consortium name="The Broad Institute Genome Sequencing Center for Infectious Disease"/>
            <person name="Wu L."/>
            <person name="Ma J."/>
        </authorList>
    </citation>
    <scope>NUCLEOTIDE SEQUENCE [LARGE SCALE GENOMIC DNA]</scope>
    <source>
        <strain evidence="3">DFY28</strain>
    </source>
</reference>
<dbReference type="RefSeq" id="WP_128219708.1">
    <property type="nucleotide sequence ID" value="NZ_CP034929.1"/>
</dbReference>
<proteinExistence type="predicted"/>
<dbReference type="EMBL" id="JBHSQI010000002">
    <property type="protein sequence ID" value="MFC6152632.1"/>
    <property type="molecule type" value="Genomic_DNA"/>
</dbReference>